<comment type="caution">
    <text evidence="1">The sequence shown here is derived from an EMBL/GenBank/DDBJ whole genome shotgun (WGS) entry which is preliminary data.</text>
</comment>
<organism evidence="1 2">
    <name type="scientific">Paradesertivirga mongoliensis</name>
    <dbReference type="NCBI Taxonomy" id="2100740"/>
    <lineage>
        <taxon>Bacteria</taxon>
        <taxon>Pseudomonadati</taxon>
        <taxon>Bacteroidota</taxon>
        <taxon>Sphingobacteriia</taxon>
        <taxon>Sphingobacteriales</taxon>
        <taxon>Sphingobacteriaceae</taxon>
        <taxon>Paradesertivirga</taxon>
    </lineage>
</organism>
<reference evidence="2" key="1">
    <citation type="journal article" date="2019" name="Int. J. Syst. Evol. Microbiol.">
        <title>The Global Catalogue of Microorganisms (GCM) 10K type strain sequencing project: providing services to taxonomists for standard genome sequencing and annotation.</title>
        <authorList>
            <consortium name="The Broad Institute Genomics Platform"/>
            <consortium name="The Broad Institute Genome Sequencing Center for Infectious Disease"/>
            <person name="Wu L."/>
            <person name="Ma J."/>
        </authorList>
    </citation>
    <scope>NUCLEOTIDE SEQUENCE [LARGE SCALE GENOMIC DNA]</scope>
    <source>
        <strain evidence="2">KCTC 42217</strain>
    </source>
</reference>
<proteinExistence type="predicted"/>
<dbReference type="Proteomes" id="UP001597387">
    <property type="component" value="Unassembled WGS sequence"/>
</dbReference>
<sequence>MKKIIIIPLVSLTVCLAFCSKNSIEVSPNNLSACQANSQCSYLFSDQADVDSFHRVQSGAHRLFWFKDERNLGGCQLISTLWIKAPLNKNAFLLDTKDIANGLVSYSQLCICCTLIGVKSIGGYVKGINTNPEKSSDQTKWLIEAEIVLATIHSSKPIDTLYIKQYFYPNFVYN</sequence>
<accession>A0ABW4ZG50</accession>
<dbReference type="RefSeq" id="WP_255902205.1">
    <property type="nucleotide sequence ID" value="NZ_JAFMZO010000002.1"/>
</dbReference>
<gene>
    <name evidence="1" type="ORF">ACFSJU_00475</name>
</gene>
<evidence type="ECO:0000313" key="2">
    <source>
        <dbReference type="Proteomes" id="UP001597387"/>
    </source>
</evidence>
<evidence type="ECO:0000313" key="1">
    <source>
        <dbReference type="EMBL" id="MFD2160854.1"/>
    </source>
</evidence>
<protein>
    <recommendedName>
        <fullName evidence="3">Lipoprotein</fullName>
    </recommendedName>
</protein>
<evidence type="ECO:0008006" key="3">
    <source>
        <dbReference type="Google" id="ProtNLM"/>
    </source>
</evidence>
<name>A0ABW4ZG50_9SPHI</name>
<keyword evidence="2" id="KW-1185">Reference proteome</keyword>
<dbReference type="EMBL" id="JBHUHZ010000001">
    <property type="protein sequence ID" value="MFD2160854.1"/>
    <property type="molecule type" value="Genomic_DNA"/>
</dbReference>